<name>B0DVJ5_LACBS</name>
<dbReference type="EMBL" id="DS547139">
    <property type="protein sequence ID" value="EDR01429.1"/>
    <property type="molecule type" value="Genomic_DNA"/>
</dbReference>
<evidence type="ECO:0000313" key="2">
    <source>
        <dbReference type="Proteomes" id="UP000001194"/>
    </source>
</evidence>
<dbReference type="InParanoid" id="B0DVJ5"/>
<reference evidence="1 2" key="1">
    <citation type="journal article" date="2008" name="Nature">
        <title>The genome of Laccaria bicolor provides insights into mycorrhizal symbiosis.</title>
        <authorList>
            <person name="Martin F."/>
            <person name="Aerts A."/>
            <person name="Ahren D."/>
            <person name="Brun A."/>
            <person name="Danchin E.G.J."/>
            <person name="Duchaussoy F."/>
            <person name="Gibon J."/>
            <person name="Kohler A."/>
            <person name="Lindquist E."/>
            <person name="Pereda V."/>
            <person name="Salamov A."/>
            <person name="Shapiro H.J."/>
            <person name="Wuyts J."/>
            <person name="Blaudez D."/>
            <person name="Buee M."/>
            <person name="Brokstein P."/>
            <person name="Canbaeck B."/>
            <person name="Cohen D."/>
            <person name="Courty P.E."/>
            <person name="Coutinho P.M."/>
            <person name="Delaruelle C."/>
            <person name="Detter J.C."/>
            <person name="Deveau A."/>
            <person name="DiFazio S."/>
            <person name="Duplessis S."/>
            <person name="Fraissinet-Tachet L."/>
            <person name="Lucic E."/>
            <person name="Frey-Klett P."/>
            <person name="Fourrey C."/>
            <person name="Feussner I."/>
            <person name="Gay G."/>
            <person name="Grimwood J."/>
            <person name="Hoegger P.J."/>
            <person name="Jain P."/>
            <person name="Kilaru S."/>
            <person name="Labbe J."/>
            <person name="Lin Y.C."/>
            <person name="Legue V."/>
            <person name="Le Tacon F."/>
            <person name="Marmeisse R."/>
            <person name="Melayah D."/>
            <person name="Montanini B."/>
            <person name="Muratet M."/>
            <person name="Nehls U."/>
            <person name="Niculita-Hirzel H."/>
            <person name="Oudot-Le Secq M.P."/>
            <person name="Peter M."/>
            <person name="Quesneville H."/>
            <person name="Rajashekar B."/>
            <person name="Reich M."/>
            <person name="Rouhier N."/>
            <person name="Schmutz J."/>
            <person name="Yin T."/>
            <person name="Chalot M."/>
            <person name="Henrissat B."/>
            <person name="Kuees U."/>
            <person name="Lucas S."/>
            <person name="Van de Peer Y."/>
            <person name="Podila G.K."/>
            <person name="Polle A."/>
            <person name="Pukkila P.J."/>
            <person name="Richardson P.M."/>
            <person name="Rouze P."/>
            <person name="Sanders I.R."/>
            <person name="Stajich J.E."/>
            <person name="Tunlid A."/>
            <person name="Tuskan G."/>
            <person name="Grigoriev I.V."/>
        </authorList>
    </citation>
    <scope>NUCLEOTIDE SEQUENCE [LARGE SCALE GENOMIC DNA]</scope>
    <source>
        <strain evidence="2">S238N-H82 / ATCC MYA-4686</strain>
    </source>
</reference>
<dbReference type="GeneID" id="6083588"/>
<gene>
    <name evidence="1" type="ORF">LACBIDRAFT_311015</name>
</gene>
<dbReference type="Proteomes" id="UP000001194">
    <property type="component" value="Unassembled WGS sequence"/>
</dbReference>
<organism evidence="2">
    <name type="scientific">Laccaria bicolor (strain S238N-H82 / ATCC MYA-4686)</name>
    <name type="common">Bicoloured deceiver</name>
    <name type="synonym">Laccaria laccata var. bicolor</name>
    <dbReference type="NCBI Taxonomy" id="486041"/>
    <lineage>
        <taxon>Eukaryota</taxon>
        <taxon>Fungi</taxon>
        <taxon>Dikarya</taxon>
        <taxon>Basidiomycota</taxon>
        <taxon>Agaricomycotina</taxon>
        <taxon>Agaricomycetes</taxon>
        <taxon>Agaricomycetidae</taxon>
        <taxon>Agaricales</taxon>
        <taxon>Agaricineae</taxon>
        <taxon>Hydnangiaceae</taxon>
        <taxon>Laccaria</taxon>
    </lineage>
</organism>
<dbReference type="AlphaFoldDB" id="B0DVJ5"/>
<keyword evidence="2" id="KW-1185">Reference proteome</keyword>
<dbReference type="HOGENOM" id="CLU_1845442_0_0_1"/>
<dbReference type="RefSeq" id="XP_001887974.1">
    <property type="nucleotide sequence ID" value="XM_001887939.1"/>
</dbReference>
<accession>B0DVJ5</accession>
<protein>
    <submittedName>
        <fullName evidence="1">Predicted protein</fullName>
    </submittedName>
</protein>
<dbReference type="KEGG" id="lbc:LACBIDRAFT_311015"/>
<proteinExistence type="predicted"/>
<evidence type="ECO:0000313" key="1">
    <source>
        <dbReference type="EMBL" id="EDR01429.1"/>
    </source>
</evidence>
<sequence>MRSVPGDHRAMPPTNVPILWTKLAARWETDDEGDGERWRTYKVHPVLIRHALLDSIPQDRQGLTAFSDLLFPFSYLWPTTGCCTRFVIKHLVVNYERAESCPITFTSVGDRRRIRLAPPTLSVCTWNQGRPLTKPCLHE</sequence>